<dbReference type="Gene3D" id="2.40.50.910">
    <property type="entry name" value="Type VII secretion system EccB, repeat 3 domain"/>
    <property type="match status" value="1"/>
</dbReference>
<keyword evidence="5" id="KW-0547">Nucleotide-binding</keyword>
<dbReference type="Gene3D" id="3.30.2390.20">
    <property type="entry name" value="Type VII secretion system EccB, repeat 1 domain"/>
    <property type="match status" value="1"/>
</dbReference>
<evidence type="ECO:0000256" key="1">
    <source>
        <dbReference type="ARBA" id="ARBA00004162"/>
    </source>
</evidence>
<dbReference type="InterPro" id="IPR007795">
    <property type="entry name" value="T7SS_EccB"/>
</dbReference>
<dbReference type="RefSeq" id="WP_069407198.1">
    <property type="nucleotide sequence ID" value="NZ_MIGZ01000162.1"/>
</dbReference>
<dbReference type="InterPro" id="IPR042485">
    <property type="entry name" value="T7SS_EccB_R3"/>
</dbReference>
<protein>
    <submittedName>
        <fullName evidence="11">Type VII secretion protein EccB</fullName>
    </submittedName>
</protein>
<dbReference type="GO" id="GO:0005524">
    <property type="term" value="F:ATP binding"/>
    <property type="evidence" value="ECO:0007669"/>
    <property type="project" value="UniProtKB-KW"/>
</dbReference>
<feature type="transmembrane region" description="Helical" evidence="10">
    <location>
        <begin position="56"/>
        <end position="80"/>
    </location>
</feature>
<evidence type="ECO:0000256" key="6">
    <source>
        <dbReference type="ARBA" id="ARBA00022801"/>
    </source>
</evidence>
<dbReference type="GO" id="GO:0005886">
    <property type="term" value="C:plasma membrane"/>
    <property type="evidence" value="ECO:0007669"/>
    <property type="project" value="UniProtKB-SubCell"/>
</dbReference>
<gene>
    <name evidence="11" type="ORF">BHQ17_21920</name>
</gene>
<proteinExistence type="inferred from homology"/>
<dbReference type="NCBIfam" id="TIGR03919">
    <property type="entry name" value="T7SS_EccB"/>
    <property type="match status" value="1"/>
</dbReference>
<accession>A0A1E3R807</accession>
<keyword evidence="7" id="KW-0067">ATP-binding</keyword>
<keyword evidence="12" id="KW-1185">Reference proteome</keyword>
<evidence type="ECO:0000313" key="11">
    <source>
        <dbReference type="EMBL" id="ODQ85891.1"/>
    </source>
</evidence>
<dbReference type="Proteomes" id="UP000094243">
    <property type="component" value="Unassembled WGS sequence"/>
</dbReference>
<evidence type="ECO:0000256" key="7">
    <source>
        <dbReference type="ARBA" id="ARBA00022840"/>
    </source>
</evidence>
<dbReference type="AlphaFoldDB" id="A0A1E3R807"/>
<evidence type="ECO:0000256" key="8">
    <source>
        <dbReference type="ARBA" id="ARBA00022989"/>
    </source>
</evidence>
<organism evidence="11 12">
    <name type="scientific">Mycolicibacterium holsaticum</name>
    <dbReference type="NCBI Taxonomy" id="152142"/>
    <lineage>
        <taxon>Bacteria</taxon>
        <taxon>Bacillati</taxon>
        <taxon>Actinomycetota</taxon>
        <taxon>Actinomycetes</taxon>
        <taxon>Mycobacteriales</taxon>
        <taxon>Mycobacteriaceae</taxon>
        <taxon>Mycolicibacterium</taxon>
    </lineage>
</organism>
<comment type="caution">
    <text evidence="11">The sequence shown here is derived from an EMBL/GenBank/DDBJ whole genome shotgun (WGS) entry which is preliminary data.</text>
</comment>
<keyword evidence="4 10" id="KW-0812">Transmembrane</keyword>
<reference evidence="12" key="1">
    <citation type="submission" date="2016-09" db="EMBL/GenBank/DDBJ databases">
        <authorList>
            <person name="Greninger A.L."/>
            <person name="Jerome K.R."/>
            <person name="Mcnair B."/>
            <person name="Wallis C."/>
            <person name="Fang F."/>
        </authorList>
    </citation>
    <scope>NUCLEOTIDE SEQUENCE [LARGE SCALE GENOMIC DNA]</scope>
    <source>
        <strain evidence="12">M7</strain>
    </source>
</reference>
<evidence type="ECO:0000256" key="2">
    <source>
        <dbReference type="ARBA" id="ARBA00008149"/>
    </source>
</evidence>
<comment type="similarity">
    <text evidence="2">Belongs to the EccB family.</text>
</comment>
<evidence type="ECO:0000256" key="4">
    <source>
        <dbReference type="ARBA" id="ARBA00022692"/>
    </source>
</evidence>
<name>A0A1E3R807_9MYCO</name>
<evidence type="ECO:0000256" key="9">
    <source>
        <dbReference type="ARBA" id="ARBA00023136"/>
    </source>
</evidence>
<dbReference type="PANTHER" id="PTHR40765">
    <property type="entry name" value="ESX-2 SECRETION SYSTEM ATPASE ECCB2"/>
    <property type="match status" value="1"/>
</dbReference>
<dbReference type="EMBL" id="MIGZ01000162">
    <property type="protein sequence ID" value="ODQ85891.1"/>
    <property type="molecule type" value="Genomic_DNA"/>
</dbReference>
<evidence type="ECO:0000256" key="5">
    <source>
        <dbReference type="ARBA" id="ARBA00022741"/>
    </source>
</evidence>
<evidence type="ECO:0000313" key="12">
    <source>
        <dbReference type="Proteomes" id="UP000094243"/>
    </source>
</evidence>
<keyword evidence="8 10" id="KW-1133">Transmembrane helix</keyword>
<dbReference type="OrthoDB" id="3847604at2"/>
<dbReference type="GO" id="GO:0016787">
    <property type="term" value="F:hydrolase activity"/>
    <property type="evidence" value="ECO:0007669"/>
    <property type="project" value="UniProtKB-KW"/>
</dbReference>
<dbReference type="PANTHER" id="PTHR40765:SF2">
    <property type="entry name" value="ESX-2 SECRETION SYSTEM ATPASE ECCB2"/>
    <property type="match status" value="1"/>
</dbReference>
<comment type="subcellular location">
    <subcellularLocation>
        <location evidence="1">Cell membrane</location>
        <topology evidence="1">Single-pass membrane protein</topology>
    </subcellularLocation>
</comment>
<dbReference type="GO" id="GO:0005576">
    <property type="term" value="C:extracellular region"/>
    <property type="evidence" value="ECO:0007669"/>
    <property type="project" value="TreeGrafter"/>
</dbReference>
<sequence>MQEPDNTHRSERRRGGTGLTYASLEQVAAWRFLWHRMAVAVARHSVRLVHDPSKNYGAAATVGVVIGALALGVCFVLAWLRPAGQIGNAQLVADRGSGALYVDVNGTMHPALNLASARLILGQDASPTLVPMAQIEQRPIGPTVGIAGAPNDLVAHTPTETGWGLCDTVGTPGRLVVPRVTALTGLPELGEWAHEMHSPEAVLMSYGGNNFLVTDGHRSMLDLADKPVMLALGLQAGNLRPTPMSRALYEALIPTAPLRVPDVPSPGGPVGYASTALPVVSGSVVKSQSASGTDQFFVALPAGLQLIPETVALMLHNANVSGKGKVLDVAAPVVTDAPQAVGFDVSMYPNGPVKLLDKAAEPVTCVMWRKDSGAPQATVTTVSGRRLPIPQGDESRVIKMVSARSGQQSADEVYLGRESANFVQVTGVEPDSKRSESLWWIGQSGVRFGIETSDKQHDPRSALGIKDSTPTPAPWAVVRWLPAGPALSRQAAMVEHDTLAANPAAAPMREKGAGQ</sequence>
<dbReference type="Pfam" id="PF05108">
    <property type="entry name" value="T7SS_ESX1_EccB"/>
    <property type="match status" value="1"/>
</dbReference>
<keyword evidence="6" id="KW-0378">Hydrolase</keyword>
<evidence type="ECO:0000256" key="10">
    <source>
        <dbReference type="SAM" id="Phobius"/>
    </source>
</evidence>
<keyword evidence="3" id="KW-1003">Cell membrane</keyword>
<keyword evidence="9 10" id="KW-0472">Membrane</keyword>
<dbReference type="InterPro" id="IPR044857">
    <property type="entry name" value="T7SS_EccB_R1"/>
</dbReference>
<evidence type="ECO:0000256" key="3">
    <source>
        <dbReference type="ARBA" id="ARBA00022475"/>
    </source>
</evidence>